<sequence>MNVWPHKKGSGPK</sequence>
<organism evidence="1">
    <name type="scientific">Arundo donax</name>
    <name type="common">Giant reed</name>
    <name type="synonym">Donax arundinaceus</name>
    <dbReference type="NCBI Taxonomy" id="35708"/>
    <lineage>
        <taxon>Eukaryota</taxon>
        <taxon>Viridiplantae</taxon>
        <taxon>Streptophyta</taxon>
        <taxon>Embryophyta</taxon>
        <taxon>Tracheophyta</taxon>
        <taxon>Spermatophyta</taxon>
        <taxon>Magnoliopsida</taxon>
        <taxon>Liliopsida</taxon>
        <taxon>Poales</taxon>
        <taxon>Poaceae</taxon>
        <taxon>PACMAD clade</taxon>
        <taxon>Arundinoideae</taxon>
        <taxon>Arundineae</taxon>
        <taxon>Arundo</taxon>
    </lineage>
</organism>
<name>A0A0A9FFZ0_ARUDO</name>
<evidence type="ECO:0000313" key="1">
    <source>
        <dbReference type="EMBL" id="JAE07163.1"/>
    </source>
</evidence>
<dbReference type="EMBL" id="GBRH01190733">
    <property type="protein sequence ID" value="JAE07163.1"/>
    <property type="molecule type" value="Transcribed_RNA"/>
</dbReference>
<protein>
    <submittedName>
        <fullName evidence="1">Uncharacterized protein</fullName>
    </submittedName>
</protein>
<reference evidence="1" key="2">
    <citation type="journal article" date="2015" name="Data Brief">
        <title>Shoot transcriptome of the giant reed, Arundo donax.</title>
        <authorList>
            <person name="Barrero R.A."/>
            <person name="Guerrero F.D."/>
            <person name="Moolhuijzen P."/>
            <person name="Goolsby J.A."/>
            <person name="Tidwell J."/>
            <person name="Bellgard S.E."/>
            <person name="Bellgard M.I."/>
        </authorList>
    </citation>
    <scope>NUCLEOTIDE SEQUENCE</scope>
    <source>
        <tissue evidence="1">Shoot tissue taken approximately 20 cm above the soil surface</tissue>
    </source>
</reference>
<proteinExistence type="predicted"/>
<reference evidence="1" key="1">
    <citation type="submission" date="2014-09" db="EMBL/GenBank/DDBJ databases">
        <authorList>
            <person name="Magalhaes I.L.F."/>
            <person name="Oliveira U."/>
            <person name="Santos F.R."/>
            <person name="Vidigal T.H.D.A."/>
            <person name="Brescovit A.D."/>
            <person name="Santos A.J."/>
        </authorList>
    </citation>
    <scope>NUCLEOTIDE SEQUENCE</scope>
    <source>
        <tissue evidence="1">Shoot tissue taken approximately 20 cm above the soil surface</tissue>
    </source>
</reference>
<accession>A0A0A9FFZ0</accession>